<accession>A0ABN0MNS6</accession>
<sequence>MRAILHNFSCLLVTKRLPYETLLFSSITTKNIYLQEKLLR</sequence>
<name>A0ABN0MNS6_CHLPS</name>
<keyword evidence="2" id="KW-1185">Reference proteome</keyword>
<protein>
    <recommendedName>
        <fullName evidence="3">Nef attachable domain protein</fullName>
    </recommendedName>
</protein>
<reference evidence="1 2" key="1">
    <citation type="submission" date="2013-04" db="EMBL/GenBank/DDBJ databases">
        <title>Genome sequence of Chlamydia psittaci 99DC5.</title>
        <authorList>
            <person name="Huot-Creasy H."/>
            <person name="McCracken C.L."/>
            <person name="Humphries M."/>
            <person name="Sachse K."/>
            <person name="Laroucau K."/>
            <person name="Bavoil P."/>
            <person name="Myers G.S."/>
        </authorList>
    </citation>
    <scope>NUCLEOTIDE SEQUENCE [LARGE SCALE GENOMIC DNA]</scope>
    <source>
        <strain evidence="1 2">99DC5</strain>
    </source>
</reference>
<evidence type="ECO:0008006" key="3">
    <source>
        <dbReference type="Google" id="ProtNLM"/>
    </source>
</evidence>
<evidence type="ECO:0000313" key="2">
    <source>
        <dbReference type="Proteomes" id="UP000014627"/>
    </source>
</evidence>
<gene>
    <name evidence="1" type="ORF">CP99DC5_0879</name>
</gene>
<dbReference type="EMBL" id="ATLC01000054">
    <property type="protein sequence ID" value="EPJ27526.1"/>
    <property type="molecule type" value="Genomic_DNA"/>
</dbReference>
<proteinExistence type="predicted"/>
<organism evidence="1 2">
    <name type="scientific">Chlamydia psittaci 99DC5</name>
    <dbReference type="NCBI Taxonomy" id="1112251"/>
    <lineage>
        <taxon>Bacteria</taxon>
        <taxon>Pseudomonadati</taxon>
        <taxon>Chlamydiota</taxon>
        <taxon>Chlamydiia</taxon>
        <taxon>Chlamydiales</taxon>
        <taxon>Chlamydiaceae</taxon>
        <taxon>Chlamydia/Chlamydophila group</taxon>
        <taxon>Chlamydia</taxon>
    </lineage>
</organism>
<evidence type="ECO:0000313" key="1">
    <source>
        <dbReference type="EMBL" id="EPJ27526.1"/>
    </source>
</evidence>
<comment type="caution">
    <text evidence="1">The sequence shown here is derived from an EMBL/GenBank/DDBJ whole genome shotgun (WGS) entry which is preliminary data.</text>
</comment>
<dbReference type="Proteomes" id="UP000014627">
    <property type="component" value="Unassembled WGS sequence"/>
</dbReference>